<dbReference type="PANTHER" id="PTHR33971">
    <property type="entry name" value="OS06G0232000 PROTEIN"/>
    <property type="match status" value="1"/>
</dbReference>
<sequence>MEFYGYNGDDDRYWSAPHRDFEAAPCYSSPYYPGEPNPIPFNYSVSTYSDQISYAPPSYDYYHYSVYQPETNYSCYEPPPLYSQTNFTVSHSNVEFSIPEFEEYDPTPYGGGYDQAMTYGKPLPPSDRICYPRSVPQSDVPENFSFDSIPSPYGKDQDVTPTNPSEPADTKAETGKIIDDGKGREPIDAIPIVEQSDVIPIVEERDVIPIVEYPNYGSQMPYGSGLEGVDLCESLFGYWPCLAKKAQAAQQQRNCCHTFDQDRRVEPWESAADYLFGSPVPYGHDNSHQSLYHSDQISWLQ</sequence>
<dbReference type="InterPro" id="IPR038943">
    <property type="entry name" value="PLDrp1-like"/>
</dbReference>
<organism evidence="2 3">
    <name type="scientific">Salvia divinorum</name>
    <name type="common">Maria pastora</name>
    <name type="synonym">Diviner's sage</name>
    <dbReference type="NCBI Taxonomy" id="28513"/>
    <lineage>
        <taxon>Eukaryota</taxon>
        <taxon>Viridiplantae</taxon>
        <taxon>Streptophyta</taxon>
        <taxon>Embryophyta</taxon>
        <taxon>Tracheophyta</taxon>
        <taxon>Spermatophyta</taxon>
        <taxon>Magnoliopsida</taxon>
        <taxon>eudicotyledons</taxon>
        <taxon>Gunneridae</taxon>
        <taxon>Pentapetalae</taxon>
        <taxon>asterids</taxon>
        <taxon>lamiids</taxon>
        <taxon>Lamiales</taxon>
        <taxon>Lamiaceae</taxon>
        <taxon>Nepetoideae</taxon>
        <taxon>Mentheae</taxon>
        <taxon>Salviinae</taxon>
        <taxon>Salvia</taxon>
        <taxon>Salvia subgen. Calosphace</taxon>
    </lineage>
</organism>
<proteinExistence type="predicted"/>
<gene>
    <name evidence="2" type="ORF">AAHA92_29937</name>
</gene>
<dbReference type="AlphaFoldDB" id="A0ABD1G355"/>
<protein>
    <submittedName>
        <fullName evidence="2">Uncharacterized protein</fullName>
    </submittedName>
</protein>
<feature type="region of interest" description="Disordered" evidence="1">
    <location>
        <begin position="141"/>
        <end position="183"/>
    </location>
</feature>
<dbReference type="EMBL" id="JBEAFC010000011">
    <property type="protein sequence ID" value="KAL1537423.1"/>
    <property type="molecule type" value="Genomic_DNA"/>
</dbReference>
<dbReference type="Proteomes" id="UP001567538">
    <property type="component" value="Unassembled WGS sequence"/>
</dbReference>
<evidence type="ECO:0000313" key="3">
    <source>
        <dbReference type="Proteomes" id="UP001567538"/>
    </source>
</evidence>
<name>A0ABD1G355_SALDI</name>
<feature type="compositionally biased region" description="Basic and acidic residues" evidence="1">
    <location>
        <begin position="168"/>
        <end position="183"/>
    </location>
</feature>
<keyword evidence="3" id="KW-1185">Reference proteome</keyword>
<evidence type="ECO:0000313" key="2">
    <source>
        <dbReference type="EMBL" id="KAL1537423.1"/>
    </source>
</evidence>
<accession>A0ABD1G355</accession>
<dbReference type="PANTHER" id="PTHR33971:SF3">
    <property type="entry name" value="UBIQUITIN CARBOXYL-TERMINAL HYDROLASE 36"/>
    <property type="match status" value="1"/>
</dbReference>
<reference evidence="2 3" key="1">
    <citation type="submission" date="2024-06" db="EMBL/GenBank/DDBJ databases">
        <title>A chromosome level genome sequence of Diviner's sage (Salvia divinorum).</title>
        <authorList>
            <person name="Ford S.A."/>
            <person name="Ro D.-K."/>
            <person name="Ness R.W."/>
            <person name="Phillips M.A."/>
        </authorList>
    </citation>
    <scope>NUCLEOTIDE SEQUENCE [LARGE SCALE GENOMIC DNA]</scope>
    <source>
        <strain evidence="2">SAF-2024a</strain>
        <tissue evidence="2">Leaf</tissue>
    </source>
</reference>
<comment type="caution">
    <text evidence="2">The sequence shown here is derived from an EMBL/GenBank/DDBJ whole genome shotgun (WGS) entry which is preliminary data.</text>
</comment>
<evidence type="ECO:0000256" key="1">
    <source>
        <dbReference type="SAM" id="MobiDB-lite"/>
    </source>
</evidence>